<evidence type="ECO:0000256" key="5">
    <source>
        <dbReference type="ARBA" id="ARBA00022884"/>
    </source>
</evidence>
<keyword evidence="1" id="KW-0819">tRNA processing</keyword>
<evidence type="ECO:0000256" key="6">
    <source>
        <dbReference type="NCBIfam" id="TIGR00188"/>
    </source>
</evidence>
<evidence type="ECO:0000256" key="2">
    <source>
        <dbReference type="ARBA" id="ARBA00022722"/>
    </source>
</evidence>
<dbReference type="InterPro" id="IPR014721">
    <property type="entry name" value="Ribsml_uS5_D2-typ_fold_subgr"/>
</dbReference>
<name>A0A1F8GXR7_9BACT</name>
<reference evidence="7 8" key="1">
    <citation type="journal article" date="2016" name="Nat. Commun.">
        <title>Thousands of microbial genomes shed light on interconnected biogeochemical processes in an aquifer system.</title>
        <authorList>
            <person name="Anantharaman K."/>
            <person name="Brown C.T."/>
            <person name="Hug L.A."/>
            <person name="Sharon I."/>
            <person name="Castelle C.J."/>
            <person name="Probst A.J."/>
            <person name="Thomas B.C."/>
            <person name="Singh A."/>
            <person name="Wilkins M.J."/>
            <person name="Karaoz U."/>
            <person name="Brodie E.L."/>
            <person name="Williams K.H."/>
            <person name="Hubbard S.S."/>
            <person name="Banfield J.F."/>
        </authorList>
    </citation>
    <scope>NUCLEOTIDE SEQUENCE [LARGE SCALE GENOMIC DNA]</scope>
</reference>
<dbReference type="Pfam" id="PF00825">
    <property type="entry name" value="Ribonuclease_P"/>
    <property type="match status" value="1"/>
</dbReference>
<protein>
    <recommendedName>
        <fullName evidence="6">Ribonuclease P protein component</fullName>
        <ecNumber evidence="6">3.1.26.5</ecNumber>
    </recommendedName>
</protein>
<dbReference type="EC" id="3.1.26.5" evidence="6"/>
<sequence length="110" mass="12621">MALSRLHRLSSRKDIDEVFKKGRTTRGTFFFIRYCAVENGIGRVAVSVSKNIARKAVDRTFLRRVYTNLAAICGLDKLSFDLVIVPTQLIVGKAREEIKRDFEETTKKLR</sequence>
<proteinExistence type="predicted"/>
<gene>
    <name evidence="7" type="ORF">A3A33_00655</name>
</gene>
<evidence type="ECO:0000313" key="7">
    <source>
        <dbReference type="EMBL" id="OGN29790.1"/>
    </source>
</evidence>
<keyword evidence="4" id="KW-0378">Hydrolase</keyword>
<dbReference type="SUPFAM" id="SSF54211">
    <property type="entry name" value="Ribosomal protein S5 domain 2-like"/>
    <property type="match status" value="1"/>
</dbReference>
<dbReference type="GO" id="GO:0008033">
    <property type="term" value="P:tRNA processing"/>
    <property type="evidence" value="ECO:0007669"/>
    <property type="project" value="UniProtKB-KW"/>
</dbReference>
<evidence type="ECO:0000256" key="4">
    <source>
        <dbReference type="ARBA" id="ARBA00022801"/>
    </source>
</evidence>
<keyword evidence="2" id="KW-0540">Nuclease</keyword>
<comment type="caution">
    <text evidence="7">The sequence shown here is derived from an EMBL/GenBank/DDBJ whole genome shotgun (WGS) entry which is preliminary data.</text>
</comment>
<dbReference type="NCBIfam" id="TIGR00188">
    <property type="entry name" value="rnpA"/>
    <property type="match status" value="1"/>
</dbReference>
<dbReference type="InterPro" id="IPR000100">
    <property type="entry name" value="RNase_P"/>
</dbReference>
<organism evidence="7 8">
    <name type="scientific">Candidatus Yanofskybacteria bacterium RIFCSPLOWO2_01_FULL_49_25</name>
    <dbReference type="NCBI Taxonomy" id="1802701"/>
    <lineage>
        <taxon>Bacteria</taxon>
        <taxon>Candidatus Yanofskyibacteriota</taxon>
    </lineage>
</organism>
<dbReference type="Proteomes" id="UP000179047">
    <property type="component" value="Unassembled WGS sequence"/>
</dbReference>
<evidence type="ECO:0000256" key="3">
    <source>
        <dbReference type="ARBA" id="ARBA00022759"/>
    </source>
</evidence>
<dbReference type="GO" id="GO:0004526">
    <property type="term" value="F:ribonuclease P activity"/>
    <property type="evidence" value="ECO:0007669"/>
    <property type="project" value="UniProtKB-UniRule"/>
</dbReference>
<dbReference type="Gene3D" id="3.30.230.10">
    <property type="match status" value="1"/>
</dbReference>
<evidence type="ECO:0000256" key="1">
    <source>
        <dbReference type="ARBA" id="ARBA00022694"/>
    </source>
</evidence>
<dbReference type="EMBL" id="MGKP01000002">
    <property type="protein sequence ID" value="OGN29790.1"/>
    <property type="molecule type" value="Genomic_DNA"/>
</dbReference>
<dbReference type="AlphaFoldDB" id="A0A1F8GXR7"/>
<accession>A0A1F8GXR7</accession>
<keyword evidence="3" id="KW-0255">Endonuclease</keyword>
<evidence type="ECO:0000313" key="8">
    <source>
        <dbReference type="Proteomes" id="UP000179047"/>
    </source>
</evidence>
<keyword evidence="5" id="KW-0694">RNA-binding</keyword>
<dbReference type="GO" id="GO:0000049">
    <property type="term" value="F:tRNA binding"/>
    <property type="evidence" value="ECO:0007669"/>
    <property type="project" value="InterPro"/>
</dbReference>
<dbReference type="STRING" id="1802701.A3A33_00655"/>
<dbReference type="InterPro" id="IPR020568">
    <property type="entry name" value="Ribosomal_Su5_D2-typ_SF"/>
</dbReference>